<organism evidence="8 9">
    <name type="scientific">Ambrosiozyma monospora</name>
    <name type="common">Yeast</name>
    <name type="synonym">Endomycopsis monosporus</name>
    <dbReference type="NCBI Taxonomy" id="43982"/>
    <lineage>
        <taxon>Eukaryota</taxon>
        <taxon>Fungi</taxon>
        <taxon>Dikarya</taxon>
        <taxon>Ascomycota</taxon>
        <taxon>Saccharomycotina</taxon>
        <taxon>Pichiomycetes</taxon>
        <taxon>Pichiales</taxon>
        <taxon>Pichiaceae</taxon>
        <taxon>Ambrosiozyma</taxon>
    </lineage>
</organism>
<dbReference type="InterPro" id="IPR027417">
    <property type="entry name" value="P-loop_NTPase"/>
</dbReference>
<dbReference type="Gene3D" id="1.10.8.60">
    <property type="match status" value="2"/>
</dbReference>
<feature type="compositionally biased region" description="Basic residues" evidence="6">
    <location>
        <begin position="168"/>
        <end position="187"/>
    </location>
</feature>
<keyword evidence="4" id="KW-0547">Nucleotide-binding</keyword>
<sequence>MAKGKNGSRKPGSLQQEQDDKVYNLVMDLLENKTSIMKEKGESIGGLFETALARDLTGREVFEYVKAKDRSFSRVKDAILKYSIDRVLTLAIEEEEKEMISMGIDPASLNQISEDEQGNEDNMMDNPDMNQANKNIVSLWQSNNQSSEPPASNRTEEKTDEADQSEKKGKRKASSKTSGKTKKIKKEKNKDRTPPDLTLDSLGGLDSITKELLEVVGMPILHPEIYLSTGIEPPRGVLLHGPPGCGKTTIANALAGTLQVPFISLSAPSVVSGMSGESEKKLREIFEEAKQLAPCLVFFDEIDAITPKRDGGAQREMEKRIVAQLLTLMDELALNKTDGKPVIVIGATNRPDSLDAALRRAGRFDREICINVPDEGARFHILQSMTTTVKCSGELGLRQIAKMTPGFVGADLKALVAAAGVEAINRIFSTLSEEDDKQQHQKQPLLTPAQSSEDAMDVDTPDQQLQQHDDQSSTTKSDASNQQIGNLVKALSIHTKDFTTLSTIQKFLVRHPEPLTPEQLEPLTITKEDFITALPKIQPTAKREGFATIPDVTWSSVGALGRIRVELHMAIVQPIKRPEIYEKVGITAPAGVLMWGPPGCGKTLLAKAVANESKANFISVKGPELLNKYVGESEKAVRKVFARARASVPCIIFFDELDALVPRRDTSLSEATSRVVNTLLTELDGLNERKGIFVIGATNRPDMIDSAMLRPGRLDKLLYVELPTADERLEILKTLVALNKTPLDHSVNLEIVAHDEKCRNFSGADLSSLVKQAGTNALQRKIFTNIQDGVEDIKETDLDDLAVTAADFTKALTDIKPSVSDRDRQKYERLNRRMGWDKTVTSTEETNNKESS</sequence>
<feature type="domain" description="AAA+ ATPase" evidence="7">
    <location>
        <begin position="233"/>
        <end position="374"/>
    </location>
</feature>
<evidence type="ECO:0000256" key="6">
    <source>
        <dbReference type="SAM" id="MobiDB-lite"/>
    </source>
</evidence>
<dbReference type="PANTHER" id="PTHR23077">
    <property type="entry name" value="AAA-FAMILY ATPASE"/>
    <property type="match status" value="1"/>
</dbReference>
<gene>
    <name evidence="8" type="ORF">Amon01_000118900</name>
</gene>
<dbReference type="SUPFAM" id="SSF52540">
    <property type="entry name" value="P-loop containing nucleoside triphosphate hydrolases"/>
    <property type="match status" value="2"/>
</dbReference>
<dbReference type="FunFam" id="3.40.50.300:FF:000365">
    <property type="entry name" value="Ribosome biogenesis ATPase RIX7"/>
    <property type="match status" value="1"/>
</dbReference>
<comment type="similarity">
    <text evidence="2">Belongs to the AAA ATPase family.</text>
</comment>
<dbReference type="Pfam" id="PF17862">
    <property type="entry name" value="AAA_lid_3"/>
    <property type="match status" value="2"/>
</dbReference>
<protein>
    <submittedName>
        <fullName evidence="8">Unnamed protein product</fullName>
    </submittedName>
</protein>
<keyword evidence="9" id="KW-1185">Reference proteome</keyword>
<dbReference type="Proteomes" id="UP001165063">
    <property type="component" value="Unassembled WGS sequence"/>
</dbReference>
<dbReference type="InterPro" id="IPR003593">
    <property type="entry name" value="AAA+_ATPase"/>
</dbReference>
<evidence type="ECO:0000256" key="5">
    <source>
        <dbReference type="ARBA" id="ARBA00022840"/>
    </source>
</evidence>
<feature type="region of interest" description="Disordered" evidence="6">
    <location>
        <begin position="433"/>
        <end position="481"/>
    </location>
</feature>
<dbReference type="GO" id="GO:0005524">
    <property type="term" value="F:ATP binding"/>
    <property type="evidence" value="ECO:0007669"/>
    <property type="project" value="UniProtKB-KW"/>
</dbReference>
<dbReference type="Pfam" id="PF00004">
    <property type="entry name" value="AAA"/>
    <property type="match status" value="2"/>
</dbReference>
<dbReference type="InterPro" id="IPR003960">
    <property type="entry name" value="ATPase_AAA_CS"/>
</dbReference>
<accession>A0A9W6YSP1</accession>
<evidence type="ECO:0000256" key="2">
    <source>
        <dbReference type="ARBA" id="ARBA00006914"/>
    </source>
</evidence>
<dbReference type="InterPro" id="IPR050168">
    <property type="entry name" value="AAA_ATPase_domain"/>
</dbReference>
<evidence type="ECO:0000259" key="7">
    <source>
        <dbReference type="SMART" id="SM00382"/>
    </source>
</evidence>
<reference evidence="8" key="1">
    <citation type="submission" date="2023-04" db="EMBL/GenBank/DDBJ databases">
        <title>Ambrosiozyma monospora NBRC 1965.</title>
        <authorList>
            <person name="Ichikawa N."/>
            <person name="Sato H."/>
            <person name="Tonouchi N."/>
        </authorList>
    </citation>
    <scope>NUCLEOTIDE SEQUENCE</scope>
    <source>
        <strain evidence="8">NBRC 1965</strain>
    </source>
</reference>
<dbReference type="GO" id="GO:0003723">
    <property type="term" value="F:RNA binding"/>
    <property type="evidence" value="ECO:0007669"/>
    <property type="project" value="TreeGrafter"/>
</dbReference>
<evidence type="ECO:0000256" key="3">
    <source>
        <dbReference type="ARBA" id="ARBA00022737"/>
    </source>
</evidence>
<dbReference type="InterPro" id="IPR041569">
    <property type="entry name" value="AAA_lid_3"/>
</dbReference>
<feature type="compositionally biased region" description="Polar residues" evidence="6">
    <location>
        <begin position="472"/>
        <end position="481"/>
    </location>
</feature>
<dbReference type="CDD" id="cd19518">
    <property type="entry name" value="RecA-like_NVL_r1-like"/>
    <property type="match status" value="1"/>
</dbReference>
<dbReference type="PANTHER" id="PTHR23077:SF171">
    <property type="entry name" value="NUCLEAR VALOSIN-CONTAINING PROTEIN-LIKE"/>
    <property type="match status" value="1"/>
</dbReference>
<name>A0A9W6YSP1_AMBMO</name>
<dbReference type="EMBL" id="BSXU01000352">
    <property type="protein sequence ID" value="GMG20374.1"/>
    <property type="molecule type" value="Genomic_DNA"/>
</dbReference>
<feature type="compositionally biased region" description="Basic and acidic residues" evidence="6">
    <location>
        <begin position="821"/>
        <end position="836"/>
    </location>
</feature>
<dbReference type="Gene3D" id="3.40.50.300">
    <property type="entry name" value="P-loop containing nucleotide triphosphate hydrolases"/>
    <property type="match status" value="2"/>
</dbReference>
<dbReference type="GO" id="GO:1990275">
    <property type="term" value="F:preribosome binding"/>
    <property type="evidence" value="ECO:0007669"/>
    <property type="project" value="TreeGrafter"/>
</dbReference>
<dbReference type="GO" id="GO:0016020">
    <property type="term" value="C:membrane"/>
    <property type="evidence" value="ECO:0007669"/>
    <property type="project" value="UniProtKB-SubCell"/>
</dbReference>
<evidence type="ECO:0000256" key="4">
    <source>
        <dbReference type="ARBA" id="ARBA00022741"/>
    </source>
</evidence>
<evidence type="ECO:0000313" key="9">
    <source>
        <dbReference type="Proteomes" id="UP001165063"/>
    </source>
</evidence>
<dbReference type="InterPro" id="IPR003959">
    <property type="entry name" value="ATPase_AAA_core"/>
</dbReference>
<dbReference type="OrthoDB" id="27435at2759"/>
<evidence type="ECO:0000256" key="1">
    <source>
        <dbReference type="ARBA" id="ARBA00004170"/>
    </source>
</evidence>
<dbReference type="SMART" id="SM00382">
    <property type="entry name" value="AAA"/>
    <property type="match status" value="2"/>
</dbReference>
<dbReference type="GO" id="GO:0016887">
    <property type="term" value="F:ATP hydrolysis activity"/>
    <property type="evidence" value="ECO:0007669"/>
    <property type="project" value="InterPro"/>
</dbReference>
<feature type="domain" description="AAA+ ATPase" evidence="7">
    <location>
        <begin position="588"/>
        <end position="724"/>
    </location>
</feature>
<dbReference type="FunFam" id="3.40.50.300:FF:000018">
    <property type="entry name" value="Cell division control 48"/>
    <property type="match status" value="1"/>
</dbReference>
<feature type="compositionally biased region" description="Polar residues" evidence="6">
    <location>
        <begin position="142"/>
        <end position="153"/>
    </location>
</feature>
<dbReference type="Pfam" id="PF09336">
    <property type="entry name" value="Vps4_C"/>
    <property type="match status" value="1"/>
</dbReference>
<dbReference type="GO" id="GO:0005634">
    <property type="term" value="C:nucleus"/>
    <property type="evidence" value="ECO:0007669"/>
    <property type="project" value="TreeGrafter"/>
</dbReference>
<comment type="subcellular location">
    <subcellularLocation>
        <location evidence="1">Membrane</location>
        <topology evidence="1">Peripheral membrane protein</topology>
    </subcellularLocation>
</comment>
<dbReference type="InterPro" id="IPR015415">
    <property type="entry name" value="Spast_Vps4_C"/>
</dbReference>
<evidence type="ECO:0000313" key="8">
    <source>
        <dbReference type="EMBL" id="GMG20374.1"/>
    </source>
</evidence>
<dbReference type="CDD" id="cd19530">
    <property type="entry name" value="RecA-like_NVL_r2-like"/>
    <property type="match status" value="1"/>
</dbReference>
<proteinExistence type="inferred from homology"/>
<keyword evidence="5" id="KW-0067">ATP-binding</keyword>
<feature type="compositionally biased region" description="Polar residues" evidence="6">
    <location>
        <begin position="441"/>
        <end position="453"/>
    </location>
</feature>
<dbReference type="AlphaFoldDB" id="A0A9W6YSP1"/>
<comment type="caution">
    <text evidence="8">The sequence shown here is derived from an EMBL/GenBank/DDBJ whole genome shotgun (WGS) entry which is preliminary data.</text>
</comment>
<dbReference type="GO" id="GO:0042254">
    <property type="term" value="P:ribosome biogenesis"/>
    <property type="evidence" value="ECO:0007669"/>
    <property type="project" value="TreeGrafter"/>
</dbReference>
<feature type="region of interest" description="Disordered" evidence="6">
    <location>
        <begin position="142"/>
        <end position="201"/>
    </location>
</feature>
<keyword evidence="3" id="KW-0677">Repeat</keyword>
<feature type="region of interest" description="Disordered" evidence="6">
    <location>
        <begin position="821"/>
        <end position="852"/>
    </location>
</feature>
<dbReference type="PROSITE" id="PS00674">
    <property type="entry name" value="AAA"/>
    <property type="match status" value="1"/>
</dbReference>